<gene>
    <name evidence="2" type="ORF">R3L15_11070</name>
    <name evidence="1" type="ORF">R3L16_10520</name>
</gene>
<dbReference type="RefSeq" id="WP_338731729.1">
    <property type="nucleotide sequence ID" value="NZ_CP136924.1"/>
</dbReference>
<evidence type="ECO:0000313" key="1">
    <source>
        <dbReference type="EMBL" id="WXA02179.1"/>
    </source>
</evidence>
<dbReference type="KEGG" id="mcaa:R3L15_11070"/>
<dbReference type="EMBL" id="CP136925">
    <property type="protein sequence ID" value="WXA12660.1"/>
    <property type="molecule type" value="Genomic_DNA"/>
</dbReference>
<keyword evidence="3" id="KW-1185">Reference proteome</keyword>
<name>A0AAU6P5E0_9FLAO</name>
<dbReference type="EMBL" id="CP136924">
    <property type="protein sequence ID" value="WXA02179.1"/>
    <property type="molecule type" value="Genomic_DNA"/>
</dbReference>
<sequence>MYKQGNEFLSDIIHPVKTISDSEVEFKDPFIEALKFALQTNKVYVKTIFSDKDAVKYDDSNFEELLVDLDANWQHLIDFRMNKFSYGYTIHYTDSWKDQLVALRILKG</sequence>
<dbReference type="Proteomes" id="UP001368318">
    <property type="component" value="Chromosome"/>
</dbReference>
<dbReference type="AlphaFoldDB" id="A0AAU6P5E0"/>
<organism evidence="2">
    <name type="scientific">Mangrovimonas cancribranchiae</name>
    <dbReference type="NCBI Taxonomy" id="3080055"/>
    <lineage>
        <taxon>Bacteria</taxon>
        <taxon>Pseudomonadati</taxon>
        <taxon>Bacteroidota</taxon>
        <taxon>Flavobacteriia</taxon>
        <taxon>Flavobacteriales</taxon>
        <taxon>Flavobacteriaceae</taxon>
        <taxon>Mangrovimonas</taxon>
    </lineage>
</organism>
<evidence type="ECO:0000313" key="3">
    <source>
        <dbReference type="Proteomes" id="UP001368318"/>
    </source>
</evidence>
<accession>A0AAU6P5E0</accession>
<protein>
    <submittedName>
        <fullName evidence="2">Uncharacterized protein</fullName>
    </submittedName>
</protein>
<evidence type="ECO:0000313" key="2">
    <source>
        <dbReference type="EMBL" id="WXA12660.1"/>
    </source>
</evidence>
<proteinExistence type="predicted"/>
<reference evidence="2 3" key="1">
    <citation type="submission" date="2023-10" db="EMBL/GenBank/DDBJ databases">
        <title>Culture-based analysis of two novel bacteria associated with mangrove crab gills.</title>
        <authorList>
            <person name="Yang X."/>
            <person name="Garuglieri E."/>
            <person name="Van Goethem M.W."/>
            <person name="Fusi M."/>
            <person name="Marasco R."/>
            <person name="Daffonchio D.G."/>
        </authorList>
    </citation>
    <scope>NUCLEOTIDE SEQUENCE</scope>
    <source>
        <strain evidence="2">UG2-1</strain>
        <strain evidence="1">UG2-2</strain>
        <strain evidence="3">UG2_2</strain>
    </source>
</reference>